<evidence type="ECO:0000256" key="1">
    <source>
        <dbReference type="SAM" id="MobiDB-lite"/>
    </source>
</evidence>
<comment type="caution">
    <text evidence="2">The sequence shown here is derived from an EMBL/GenBank/DDBJ whole genome shotgun (WGS) entry which is preliminary data.</text>
</comment>
<keyword evidence="3" id="KW-1185">Reference proteome</keyword>
<feature type="region of interest" description="Disordered" evidence="1">
    <location>
        <begin position="595"/>
        <end position="624"/>
    </location>
</feature>
<gene>
    <name evidence="2" type="ORF">PR048_004604</name>
</gene>
<protein>
    <submittedName>
        <fullName evidence="2">Uncharacterized protein</fullName>
    </submittedName>
</protein>
<dbReference type="EMBL" id="JARBHB010000002">
    <property type="protein sequence ID" value="KAJ8892038.1"/>
    <property type="molecule type" value="Genomic_DNA"/>
</dbReference>
<proteinExistence type="predicted"/>
<name>A0ABQ9I5V8_9NEOP</name>
<reference evidence="2 3" key="1">
    <citation type="submission" date="2023-02" db="EMBL/GenBank/DDBJ databases">
        <title>LHISI_Scaffold_Assembly.</title>
        <authorList>
            <person name="Stuart O.P."/>
            <person name="Cleave R."/>
            <person name="Magrath M.J.L."/>
            <person name="Mikheyev A.S."/>
        </authorList>
    </citation>
    <scope>NUCLEOTIDE SEQUENCE [LARGE SCALE GENOMIC DNA]</scope>
    <source>
        <strain evidence="2">Daus_M_001</strain>
        <tissue evidence="2">Leg muscle</tissue>
    </source>
</reference>
<evidence type="ECO:0000313" key="3">
    <source>
        <dbReference type="Proteomes" id="UP001159363"/>
    </source>
</evidence>
<evidence type="ECO:0000313" key="2">
    <source>
        <dbReference type="EMBL" id="KAJ8892038.1"/>
    </source>
</evidence>
<organism evidence="2 3">
    <name type="scientific">Dryococelus australis</name>
    <dbReference type="NCBI Taxonomy" id="614101"/>
    <lineage>
        <taxon>Eukaryota</taxon>
        <taxon>Metazoa</taxon>
        <taxon>Ecdysozoa</taxon>
        <taxon>Arthropoda</taxon>
        <taxon>Hexapoda</taxon>
        <taxon>Insecta</taxon>
        <taxon>Pterygota</taxon>
        <taxon>Neoptera</taxon>
        <taxon>Polyneoptera</taxon>
        <taxon>Phasmatodea</taxon>
        <taxon>Verophasmatodea</taxon>
        <taxon>Anareolatae</taxon>
        <taxon>Phasmatidae</taxon>
        <taxon>Eurycanthinae</taxon>
        <taxon>Dryococelus</taxon>
    </lineage>
</organism>
<feature type="region of interest" description="Disordered" evidence="1">
    <location>
        <begin position="560"/>
        <end position="582"/>
    </location>
</feature>
<sequence length="643" mass="71694">MQGALKDDGFAKNVIFSHQTTFNLSVKVNRHNVRAWSSEPPLSIVQLERNSREDRFYVPPQLTALPELEFIRAAVISIDGEMLQKVWAELDYRVDHFETQRIIYSSYLHADSNSTCQQNGVASHQHVVTPFANQSLVAYLPTGSSAQTIRKFRSPQQPIRHMARTGATCAEIGRWVRPLMLGTAGERGLLHLARQKSLPLTAEMLRAARTDQVLITPAETIAPPPPLHFLLSLPPSIIGIVWRANPRSCVAAQMAREHTPPPPRLYSHFHLQTFAERLPARANAHDHIVYPHKTIPPPPGWWKEEGQYSRVTDTLLLPFNPGLCLAQDVRRLGHKLGRLRCPTADEGELVKTDWYVCNSISTRGKKGNFEGRKGKDQMATVALPGFQPWTLSQNRLNPSAGTYFQNDGPAVDVRRGGEEAVEECKGVGNGSTPIKPACRLRRLPSSPRTETRDWPVPGIDSGPAWWETRHLFTTSPVAAVDTVTESRVSGNRDGRCRWSTGSLGDLPFPPPLHSSTAPLSHLTFNRLSLIPSSANTSEGHREQLCWGDKPIPATYHMLTDRRDTTKSQNNSIRSPPDSASGELWRYFREDPASLQDEHLPEGSSLYHSRQKENNNKKNEGSCNKKTLDFTSSCVGLSRAMTSA</sequence>
<accession>A0ABQ9I5V8</accession>
<dbReference type="Proteomes" id="UP001159363">
    <property type="component" value="Chromosome 2"/>
</dbReference>
<feature type="compositionally biased region" description="Basic and acidic residues" evidence="1">
    <location>
        <begin position="609"/>
        <end position="619"/>
    </location>
</feature>